<evidence type="ECO:0000313" key="1">
    <source>
        <dbReference type="EMBL" id="TEB08633.1"/>
    </source>
</evidence>
<evidence type="ECO:0000313" key="2">
    <source>
        <dbReference type="Proteomes" id="UP000298324"/>
    </source>
</evidence>
<sequence>MATFQGYKLNASIEAWKRINEQFGSLKTAINELKVGNYWAIIIFLWSFMADNEPTITPEKVARMLNTYNVVTTANAIGQAIDKSHNKELNNLIGFIKH</sequence>
<accession>A0A4Y7RIJ5</accession>
<organism evidence="1 2">
    <name type="scientific">Pelotomaculum schinkii</name>
    <dbReference type="NCBI Taxonomy" id="78350"/>
    <lineage>
        <taxon>Bacteria</taxon>
        <taxon>Bacillati</taxon>
        <taxon>Bacillota</taxon>
        <taxon>Clostridia</taxon>
        <taxon>Eubacteriales</taxon>
        <taxon>Desulfotomaculaceae</taxon>
        <taxon>Pelotomaculum</taxon>
    </lineage>
</organism>
<proteinExistence type="predicted"/>
<gene>
    <name evidence="1" type="ORF">Psch_02199</name>
</gene>
<dbReference type="EMBL" id="QFGA01000001">
    <property type="protein sequence ID" value="TEB08633.1"/>
    <property type="molecule type" value="Genomic_DNA"/>
</dbReference>
<dbReference type="AlphaFoldDB" id="A0A4Y7RIJ5"/>
<keyword evidence="2" id="KW-1185">Reference proteome</keyword>
<dbReference type="RefSeq" id="WP_190240148.1">
    <property type="nucleotide sequence ID" value="NZ_QFGA01000001.1"/>
</dbReference>
<dbReference type="Proteomes" id="UP000298324">
    <property type="component" value="Unassembled WGS sequence"/>
</dbReference>
<reference evidence="1 2" key="1">
    <citation type="journal article" date="2018" name="Environ. Microbiol.">
        <title>Novel energy conservation strategies and behaviour of Pelotomaculum schinkii driving syntrophic propionate catabolism.</title>
        <authorList>
            <person name="Hidalgo-Ahumada C.A.P."/>
            <person name="Nobu M.K."/>
            <person name="Narihiro T."/>
            <person name="Tamaki H."/>
            <person name="Liu W.T."/>
            <person name="Kamagata Y."/>
            <person name="Stams A.J.M."/>
            <person name="Imachi H."/>
            <person name="Sousa D.Z."/>
        </authorList>
    </citation>
    <scope>NUCLEOTIDE SEQUENCE [LARGE SCALE GENOMIC DNA]</scope>
    <source>
        <strain evidence="1 2">HH</strain>
    </source>
</reference>
<name>A0A4Y7RIJ5_9FIRM</name>
<protein>
    <submittedName>
        <fullName evidence="1">Uncharacterized protein</fullName>
    </submittedName>
</protein>
<comment type="caution">
    <text evidence="1">The sequence shown here is derived from an EMBL/GenBank/DDBJ whole genome shotgun (WGS) entry which is preliminary data.</text>
</comment>